<gene>
    <name evidence="11" type="ORF">M569_14186</name>
</gene>
<dbReference type="GO" id="GO:0009851">
    <property type="term" value="P:auxin biosynthetic process"/>
    <property type="evidence" value="ECO:0007669"/>
    <property type="project" value="UniProtKB-KW"/>
</dbReference>
<keyword evidence="4" id="KW-0285">Flavoprotein</keyword>
<feature type="non-terminal residue" evidence="11">
    <location>
        <position position="1"/>
    </location>
</feature>
<dbReference type="AlphaFoldDB" id="S8DLY1"/>
<evidence type="ECO:0000256" key="10">
    <source>
        <dbReference type="ARBA" id="ARBA00047707"/>
    </source>
</evidence>
<dbReference type="PRINTS" id="PR00469">
    <property type="entry name" value="PNDRDTASEII"/>
</dbReference>
<comment type="cofactor">
    <cofactor evidence="1">
        <name>FAD</name>
        <dbReference type="ChEBI" id="CHEBI:57692"/>
    </cofactor>
</comment>
<organism evidence="11 12">
    <name type="scientific">Genlisea aurea</name>
    <dbReference type="NCBI Taxonomy" id="192259"/>
    <lineage>
        <taxon>Eukaryota</taxon>
        <taxon>Viridiplantae</taxon>
        <taxon>Streptophyta</taxon>
        <taxon>Embryophyta</taxon>
        <taxon>Tracheophyta</taxon>
        <taxon>Spermatophyta</taxon>
        <taxon>Magnoliopsida</taxon>
        <taxon>eudicotyledons</taxon>
        <taxon>Gunneridae</taxon>
        <taxon>Pentapetalae</taxon>
        <taxon>asterids</taxon>
        <taxon>lamiids</taxon>
        <taxon>Lamiales</taxon>
        <taxon>Lentibulariaceae</taxon>
        <taxon>Genlisea</taxon>
    </lineage>
</organism>
<dbReference type="InterPro" id="IPR050982">
    <property type="entry name" value="Auxin_biosynth/cation_transpt"/>
</dbReference>
<dbReference type="Pfam" id="PF13738">
    <property type="entry name" value="Pyr_redox_3"/>
    <property type="match status" value="1"/>
</dbReference>
<keyword evidence="8" id="KW-0073">Auxin biosynthesis</keyword>
<keyword evidence="7" id="KW-0560">Oxidoreductase</keyword>
<dbReference type="InterPro" id="IPR036188">
    <property type="entry name" value="FAD/NAD-bd_sf"/>
</dbReference>
<sequence>IVPGAIVIGAGPSGLAAAACLRRERIPFDVIERSNCVASSWRHRTYDRLKLHLPKQFCQLPFMPFPSDYPKYPSKHQFVRYLDAYAEKFRIEPIFDRTVLAVRFDRGIGMWRVVTSAGEYLSRWVVAATGENAEAAAPEVEGAAEYRGQILHSSEYVGGEGYKGMKVLVVGCGNSGMELCLDLCRHHSRPSISVRDTV</sequence>
<evidence type="ECO:0000256" key="8">
    <source>
        <dbReference type="ARBA" id="ARBA00023070"/>
    </source>
</evidence>
<evidence type="ECO:0000256" key="4">
    <source>
        <dbReference type="ARBA" id="ARBA00022630"/>
    </source>
</evidence>
<evidence type="ECO:0000256" key="3">
    <source>
        <dbReference type="ARBA" id="ARBA00009183"/>
    </source>
</evidence>
<accession>S8DLY1</accession>
<keyword evidence="5" id="KW-0274">FAD</keyword>
<dbReference type="GO" id="GO:0103075">
    <property type="term" value="F:indole-3-pyruvate monooxygenase activity"/>
    <property type="evidence" value="ECO:0007669"/>
    <property type="project" value="UniProtKB-EC"/>
</dbReference>
<dbReference type="Proteomes" id="UP000015453">
    <property type="component" value="Unassembled WGS sequence"/>
</dbReference>
<dbReference type="PANTHER" id="PTHR43539">
    <property type="entry name" value="FLAVIN-BINDING MONOOXYGENASE-LIKE PROTEIN (AFU_ORTHOLOGUE AFUA_4G09220)"/>
    <property type="match status" value="1"/>
</dbReference>
<evidence type="ECO:0000313" key="11">
    <source>
        <dbReference type="EMBL" id="EPS60617.1"/>
    </source>
</evidence>
<comment type="pathway">
    <text evidence="2">Plant hormone metabolism; auxin biosynthesis.</text>
</comment>
<dbReference type="GO" id="GO:0050660">
    <property type="term" value="F:flavin adenine dinucleotide binding"/>
    <property type="evidence" value="ECO:0007669"/>
    <property type="project" value="TreeGrafter"/>
</dbReference>
<dbReference type="PRINTS" id="PR00368">
    <property type="entry name" value="FADPNR"/>
</dbReference>
<keyword evidence="12" id="KW-1185">Reference proteome</keyword>
<evidence type="ECO:0000256" key="6">
    <source>
        <dbReference type="ARBA" id="ARBA00022857"/>
    </source>
</evidence>
<comment type="caution">
    <text evidence="11">The sequence shown here is derived from an EMBL/GenBank/DDBJ whole genome shotgun (WGS) entry which is preliminary data.</text>
</comment>
<keyword evidence="6" id="KW-0521">NADP</keyword>
<evidence type="ECO:0000256" key="2">
    <source>
        <dbReference type="ARBA" id="ARBA00004814"/>
    </source>
</evidence>
<evidence type="ECO:0000313" key="12">
    <source>
        <dbReference type="Proteomes" id="UP000015453"/>
    </source>
</evidence>
<evidence type="ECO:0000256" key="7">
    <source>
        <dbReference type="ARBA" id="ARBA00023002"/>
    </source>
</evidence>
<comment type="similarity">
    <text evidence="3">Belongs to the FMO family.</text>
</comment>
<dbReference type="EMBL" id="AUSU01007426">
    <property type="protein sequence ID" value="EPS60617.1"/>
    <property type="molecule type" value="Genomic_DNA"/>
</dbReference>
<dbReference type="Gene3D" id="3.50.50.60">
    <property type="entry name" value="FAD/NAD(P)-binding domain"/>
    <property type="match status" value="1"/>
</dbReference>
<reference evidence="11 12" key="1">
    <citation type="journal article" date="2013" name="BMC Genomics">
        <title>The miniature genome of a carnivorous plant Genlisea aurea contains a low number of genes and short non-coding sequences.</title>
        <authorList>
            <person name="Leushkin E.V."/>
            <person name="Sutormin R.A."/>
            <person name="Nabieva E.R."/>
            <person name="Penin A.A."/>
            <person name="Kondrashov A.S."/>
            <person name="Logacheva M.D."/>
        </authorList>
    </citation>
    <scope>NUCLEOTIDE SEQUENCE [LARGE SCALE GENOMIC DNA]</scope>
</reference>
<evidence type="ECO:0000256" key="1">
    <source>
        <dbReference type="ARBA" id="ARBA00001974"/>
    </source>
</evidence>
<proteinExistence type="inferred from homology"/>
<protein>
    <recommendedName>
        <fullName evidence="9">indole-3-pyruvate monooxygenase</fullName>
        <ecNumber evidence="9">1.14.13.168</ecNumber>
    </recommendedName>
</protein>
<evidence type="ECO:0000256" key="5">
    <source>
        <dbReference type="ARBA" id="ARBA00022827"/>
    </source>
</evidence>
<evidence type="ECO:0000256" key="9">
    <source>
        <dbReference type="ARBA" id="ARBA00039148"/>
    </source>
</evidence>
<comment type="catalytic activity">
    <reaction evidence="10">
        <text>indole-3-pyruvate + NADPH + O2 + H(+) = (indol-3-yl)acetate + CO2 + NADP(+) + H2O</text>
        <dbReference type="Rhea" id="RHEA:34331"/>
        <dbReference type="ChEBI" id="CHEBI:15377"/>
        <dbReference type="ChEBI" id="CHEBI:15378"/>
        <dbReference type="ChEBI" id="CHEBI:15379"/>
        <dbReference type="ChEBI" id="CHEBI:16526"/>
        <dbReference type="ChEBI" id="CHEBI:17640"/>
        <dbReference type="ChEBI" id="CHEBI:30854"/>
        <dbReference type="ChEBI" id="CHEBI:57783"/>
        <dbReference type="ChEBI" id="CHEBI:58349"/>
        <dbReference type="EC" id="1.14.13.168"/>
    </reaction>
</comment>
<dbReference type="SUPFAM" id="SSF51905">
    <property type="entry name" value="FAD/NAD(P)-binding domain"/>
    <property type="match status" value="1"/>
</dbReference>
<dbReference type="PANTHER" id="PTHR43539:SF38">
    <property type="entry name" value="INDOLE-3-PYRUVATE MONOOXYGENASE YUCCA6"/>
    <property type="match status" value="1"/>
</dbReference>
<dbReference type="EC" id="1.14.13.168" evidence="9"/>
<name>S8DLY1_9LAMI</name>
<feature type="non-terminal residue" evidence="11">
    <location>
        <position position="198"/>
    </location>
</feature>
<dbReference type="OrthoDB" id="66881at2759"/>